<protein>
    <recommendedName>
        <fullName evidence="3">Addiction module protein</fullName>
    </recommendedName>
</protein>
<dbReference type="Proteomes" id="UP000323426">
    <property type="component" value="Unassembled WGS sequence"/>
</dbReference>
<name>A0A5M6DCD4_9BACT</name>
<reference evidence="1 2" key="1">
    <citation type="submission" date="2019-09" db="EMBL/GenBank/DDBJ databases">
        <title>Genome sequence and assembly of Adhaeribacter sp.</title>
        <authorList>
            <person name="Chhetri G."/>
        </authorList>
    </citation>
    <scope>NUCLEOTIDE SEQUENCE [LARGE SCALE GENOMIC DNA]</scope>
    <source>
        <strain evidence="1 2">DK36</strain>
    </source>
</reference>
<gene>
    <name evidence="1" type="ORF">F0145_15855</name>
</gene>
<keyword evidence="2" id="KW-1185">Reference proteome</keyword>
<evidence type="ECO:0000313" key="1">
    <source>
        <dbReference type="EMBL" id="KAA5544050.1"/>
    </source>
</evidence>
<organism evidence="1 2">
    <name type="scientific">Adhaeribacter rhizoryzae</name>
    <dbReference type="NCBI Taxonomy" id="2607907"/>
    <lineage>
        <taxon>Bacteria</taxon>
        <taxon>Pseudomonadati</taxon>
        <taxon>Bacteroidota</taxon>
        <taxon>Cytophagia</taxon>
        <taxon>Cytophagales</taxon>
        <taxon>Hymenobacteraceae</taxon>
        <taxon>Adhaeribacter</taxon>
    </lineage>
</organism>
<dbReference type="RefSeq" id="WP_150089659.1">
    <property type="nucleotide sequence ID" value="NZ_VWSF01000012.1"/>
</dbReference>
<accession>A0A5M6DCD4</accession>
<sequence length="78" mass="9121">MSTVELKERLIHKILHTDSPELLGEILRLLEIENEEVEVVKLSNQQKQAIMKGQEDIKNGHFLTNEQADKEIDEWLNK</sequence>
<evidence type="ECO:0000313" key="2">
    <source>
        <dbReference type="Proteomes" id="UP000323426"/>
    </source>
</evidence>
<dbReference type="AlphaFoldDB" id="A0A5M6DCD4"/>
<evidence type="ECO:0008006" key="3">
    <source>
        <dbReference type="Google" id="ProtNLM"/>
    </source>
</evidence>
<comment type="caution">
    <text evidence="1">The sequence shown here is derived from an EMBL/GenBank/DDBJ whole genome shotgun (WGS) entry which is preliminary data.</text>
</comment>
<dbReference type="EMBL" id="VWSF01000012">
    <property type="protein sequence ID" value="KAA5544050.1"/>
    <property type="molecule type" value="Genomic_DNA"/>
</dbReference>
<proteinExistence type="predicted"/>